<comment type="caution">
    <text evidence="5">The sequence shown here is derived from an EMBL/GenBank/DDBJ whole genome shotgun (WGS) entry which is preliminary data.</text>
</comment>
<proteinExistence type="predicted"/>
<dbReference type="Pfam" id="PF23562">
    <property type="entry name" value="AMP-binding_C_3"/>
    <property type="match status" value="1"/>
</dbReference>
<organism evidence="5 6">
    <name type="scientific">Neofusicoccum ribis</name>
    <dbReference type="NCBI Taxonomy" id="45134"/>
    <lineage>
        <taxon>Eukaryota</taxon>
        <taxon>Fungi</taxon>
        <taxon>Dikarya</taxon>
        <taxon>Ascomycota</taxon>
        <taxon>Pezizomycotina</taxon>
        <taxon>Dothideomycetes</taxon>
        <taxon>Dothideomycetes incertae sedis</taxon>
        <taxon>Botryosphaeriales</taxon>
        <taxon>Botryosphaeriaceae</taxon>
        <taxon>Neofusicoccum</taxon>
    </lineage>
</organism>
<dbReference type="Pfam" id="PF00501">
    <property type="entry name" value="AMP-binding"/>
    <property type="match status" value="1"/>
</dbReference>
<dbReference type="Gene3D" id="3.40.50.12780">
    <property type="entry name" value="N-terminal domain of ligase-like"/>
    <property type="match status" value="1"/>
</dbReference>
<dbReference type="Proteomes" id="UP001521116">
    <property type="component" value="Unassembled WGS sequence"/>
</dbReference>
<dbReference type="InterPro" id="IPR036736">
    <property type="entry name" value="ACP-like_sf"/>
</dbReference>
<name>A0ABR3SPZ5_9PEZI</name>
<dbReference type="SUPFAM" id="SSF56801">
    <property type="entry name" value="Acetyl-CoA synthetase-like"/>
    <property type="match status" value="1"/>
</dbReference>
<keyword evidence="1" id="KW-0596">Phosphopantetheine</keyword>
<dbReference type="InterPro" id="IPR020845">
    <property type="entry name" value="AMP-binding_CS"/>
</dbReference>
<evidence type="ECO:0000256" key="2">
    <source>
        <dbReference type="ARBA" id="ARBA00022553"/>
    </source>
</evidence>
<dbReference type="SUPFAM" id="SSF47336">
    <property type="entry name" value="ACP-like"/>
    <property type="match status" value="1"/>
</dbReference>
<evidence type="ECO:0000313" key="5">
    <source>
        <dbReference type="EMBL" id="KAL1626763.1"/>
    </source>
</evidence>
<gene>
    <name evidence="5" type="ORF">SLS56_006756</name>
</gene>
<dbReference type="InterPro" id="IPR009081">
    <property type="entry name" value="PP-bd_ACP"/>
</dbReference>
<evidence type="ECO:0000259" key="4">
    <source>
        <dbReference type="PROSITE" id="PS50075"/>
    </source>
</evidence>
<feature type="region of interest" description="Disordered" evidence="3">
    <location>
        <begin position="19"/>
        <end position="39"/>
    </location>
</feature>
<keyword evidence="2" id="KW-0597">Phosphoprotein</keyword>
<evidence type="ECO:0000313" key="6">
    <source>
        <dbReference type="Proteomes" id="UP001521116"/>
    </source>
</evidence>
<dbReference type="Pfam" id="PF00550">
    <property type="entry name" value="PP-binding"/>
    <property type="match status" value="1"/>
</dbReference>
<dbReference type="InterPro" id="IPR042099">
    <property type="entry name" value="ANL_N_sf"/>
</dbReference>
<keyword evidence="6" id="KW-1185">Reference proteome</keyword>
<dbReference type="InterPro" id="IPR020806">
    <property type="entry name" value="PKS_PP-bd"/>
</dbReference>
<dbReference type="Pfam" id="PF07993">
    <property type="entry name" value="NAD_binding_4"/>
    <property type="match status" value="1"/>
</dbReference>
<dbReference type="InterPro" id="IPR051414">
    <property type="entry name" value="Adenylate-forming_Reductase"/>
</dbReference>
<dbReference type="InterPro" id="IPR036291">
    <property type="entry name" value="NAD(P)-bd_dom_sf"/>
</dbReference>
<protein>
    <submittedName>
        <fullName evidence="5">NRPS-like protein biosynthetic cluster</fullName>
    </submittedName>
</protein>
<dbReference type="PANTHER" id="PTHR43439">
    <property type="entry name" value="PHENYLACETATE-COENZYME A LIGASE"/>
    <property type="match status" value="1"/>
</dbReference>
<sequence length="1112" mass="120186">MAADGIVFKEMVALGATDSAPSSAQVDSDIHTPTPSSPSQYQALITTASKATKMDTASRTVDEILHRLAERRANEPVLAYPTRGNNEFAEYTGSELNRMVTLAATLYAGALPEEALRKSSDDPPKVIGLLGVSNLEFIITFLATQRLGLTAIFFSTRLSDVGYAHLVDETQCKAVLVQSRYQGAMERVQKTAKSTFATVPMFEGTYLFNPAIMNAVKPIDFRFDPAKDENIASCIIHTSGSTGLPKPVRTYWKKWTYFFTARNMESSPSALMTAPLYHGFGALNLIKSLTEGAKICFLNANLPITGPQVLAALEGSRASSVQTVPYTLKLIADAPGGIDRLARLDVVHFGGSACPDELGDRLEAAGVRLGNGYGQTESGGLMVRSDDQWNWLVLHPSVERHVKWEAEGDGLHHLVTMPGCPVKAFTTRPDGGYDTKDLFMRHPTDPAKWKFVRRRDDTIVLVNGEKANPIPLEDAVRKHRDVQAAVAFGAQRSFMGMIVIPEQHAAGVPKAELVARVWPDLDRANQVVPAYARILRDAVIVKDAGTPFPVTEKTTVIRARFVAQFAGDIDAFYARMESGGTANDGPQELTEGRVRELVRGAVREALQLENPAELTDDADFFLLGMDSLQATNVWNRLVKEISTGAEPLPNNAALENPSVARLAQFIVNMRGGTGKMGSPEEEVMGLVRKYSRFPAVNPHKPAKKRPEKEVVVLTGATGSLGCHILNTLLHNPNVQRVYCLVRADSANNAIRRVHAALAHAHLSAGLSQAHKEKIIALPSDLSQEHFALPPATYDEMAATATAVIHNAWAVNFNLGLASFEPHCIGGTHHLLALCLRSPLAPPPAFTFISTIGAVARSPASPIREALQPLAAAGPMGYSTSKWIAEQMCAAAASAAGAAGLATRIVRIGQIVGDAAHGVWNAKEAVPLTVLAALTVGALPLRRGPADACSWLPVDVTAAAVVELAVREERGGYAPPRTAAVYHVCHPRGISWNTDFLPALRAAGLAFEAVDGREWVRRLEAGPADPETNPPVKLLNHFRDMYGGGSLPGEERAVEMEGNGWNYELDMTEARKAAPSLREPKVVGQEEMGKFLRYWTREAWAGLPLPASVKARM</sequence>
<dbReference type="InterPro" id="IPR013120">
    <property type="entry name" value="FAR_NAD-bd"/>
</dbReference>
<dbReference type="PROSITE" id="PS50075">
    <property type="entry name" value="CARRIER"/>
    <property type="match status" value="1"/>
</dbReference>
<reference evidence="5 6" key="1">
    <citation type="submission" date="2024-02" db="EMBL/GenBank/DDBJ databases">
        <title>De novo assembly and annotation of 12 fungi associated with fruit tree decline syndrome in Ontario, Canada.</title>
        <authorList>
            <person name="Sulman M."/>
            <person name="Ellouze W."/>
            <person name="Ilyukhin E."/>
        </authorList>
    </citation>
    <scope>NUCLEOTIDE SEQUENCE [LARGE SCALE GENOMIC DNA]</scope>
    <source>
        <strain evidence="5 6">M1-105</strain>
    </source>
</reference>
<dbReference type="PROSITE" id="PS00455">
    <property type="entry name" value="AMP_BINDING"/>
    <property type="match status" value="1"/>
</dbReference>
<dbReference type="SMART" id="SM00823">
    <property type="entry name" value="PKS_PP"/>
    <property type="match status" value="1"/>
</dbReference>
<dbReference type="InterPro" id="IPR000873">
    <property type="entry name" value="AMP-dep_synth/lig_dom"/>
</dbReference>
<dbReference type="PANTHER" id="PTHR43439:SF2">
    <property type="entry name" value="ENZYME, PUTATIVE (JCVI)-RELATED"/>
    <property type="match status" value="1"/>
</dbReference>
<evidence type="ECO:0000256" key="3">
    <source>
        <dbReference type="SAM" id="MobiDB-lite"/>
    </source>
</evidence>
<dbReference type="Gene3D" id="3.40.50.720">
    <property type="entry name" value="NAD(P)-binding Rossmann-like Domain"/>
    <property type="match status" value="1"/>
</dbReference>
<evidence type="ECO:0000256" key="1">
    <source>
        <dbReference type="ARBA" id="ARBA00022450"/>
    </source>
</evidence>
<feature type="domain" description="Carrier" evidence="4">
    <location>
        <begin position="592"/>
        <end position="670"/>
    </location>
</feature>
<dbReference type="EMBL" id="JAJVDC020000080">
    <property type="protein sequence ID" value="KAL1626763.1"/>
    <property type="molecule type" value="Genomic_DNA"/>
</dbReference>
<dbReference type="SUPFAM" id="SSF51735">
    <property type="entry name" value="NAD(P)-binding Rossmann-fold domains"/>
    <property type="match status" value="1"/>
</dbReference>
<accession>A0ABR3SPZ5</accession>
<dbReference type="Gene3D" id="1.10.1200.10">
    <property type="entry name" value="ACP-like"/>
    <property type="match status" value="1"/>
</dbReference>